<dbReference type="AlphaFoldDB" id="A0A3A9WAC9"/>
<reference evidence="7 8" key="1">
    <citation type="submission" date="2018-09" db="EMBL/GenBank/DDBJ databases">
        <title>Streptomyces sp. nov. DS1-2, an endophytic actinomycete isolated from roots of Dendrobium scabrilingue.</title>
        <authorList>
            <person name="Kuncharoen N."/>
            <person name="Kudo T."/>
            <person name="Ohkuma M."/>
            <person name="Yuki M."/>
            <person name="Tanasupawat S."/>
        </authorList>
    </citation>
    <scope>NUCLEOTIDE SEQUENCE [LARGE SCALE GENOMIC DNA]</scope>
    <source>
        <strain evidence="5 8">AZ1-7</strain>
        <strain evidence="6 7">DS1-2</strain>
    </source>
</reference>
<keyword evidence="7" id="KW-1185">Reference proteome</keyword>
<evidence type="ECO:0000259" key="4">
    <source>
        <dbReference type="Pfam" id="PF13490"/>
    </source>
</evidence>
<organism evidence="5 8">
    <name type="scientific">Streptomyces radicis</name>
    <dbReference type="NCBI Taxonomy" id="1750517"/>
    <lineage>
        <taxon>Bacteria</taxon>
        <taxon>Bacillati</taxon>
        <taxon>Actinomycetota</taxon>
        <taxon>Actinomycetes</taxon>
        <taxon>Kitasatosporales</taxon>
        <taxon>Streptomycetaceae</taxon>
        <taxon>Streptomyces</taxon>
    </lineage>
</organism>
<dbReference type="SUPFAM" id="SSF109854">
    <property type="entry name" value="DinB/YfiT-like putative metalloenzymes"/>
    <property type="match status" value="1"/>
</dbReference>
<name>A0A3A9WAC9_9ACTN</name>
<evidence type="ECO:0000256" key="1">
    <source>
        <dbReference type="ARBA" id="ARBA00023015"/>
    </source>
</evidence>
<dbReference type="RefSeq" id="WP_120696959.1">
    <property type="nucleotide sequence ID" value="NZ_RBDX01000007.1"/>
</dbReference>
<dbReference type="InterPro" id="IPR027383">
    <property type="entry name" value="Znf_put"/>
</dbReference>
<evidence type="ECO:0000313" key="8">
    <source>
        <dbReference type="Proteomes" id="UP000275024"/>
    </source>
</evidence>
<dbReference type="Gene3D" id="1.10.10.1320">
    <property type="entry name" value="Anti-sigma factor, zinc-finger domain"/>
    <property type="match status" value="1"/>
</dbReference>
<dbReference type="EMBL" id="RBDX01000007">
    <property type="protein sequence ID" value="RKN09592.1"/>
    <property type="molecule type" value="Genomic_DNA"/>
</dbReference>
<dbReference type="Proteomes" id="UP000268652">
    <property type="component" value="Unassembled WGS sequence"/>
</dbReference>
<evidence type="ECO:0000313" key="7">
    <source>
        <dbReference type="Proteomes" id="UP000268652"/>
    </source>
</evidence>
<dbReference type="InterPro" id="IPR041916">
    <property type="entry name" value="Anti_sigma_zinc_sf"/>
</dbReference>
<evidence type="ECO:0000313" key="5">
    <source>
        <dbReference type="EMBL" id="RKN09592.1"/>
    </source>
</evidence>
<accession>A0A3A9WAC9</accession>
<proteinExistence type="predicted"/>
<dbReference type="EMBL" id="RBDY01000007">
    <property type="protein sequence ID" value="RKN23271.1"/>
    <property type="molecule type" value="Genomic_DNA"/>
</dbReference>
<evidence type="ECO:0000313" key="6">
    <source>
        <dbReference type="EMBL" id="RKN23271.1"/>
    </source>
</evidence>
<gene>
    <name evidence="6" type="ORF">D7318_12190</name>
    <name evidence="5" type="ORF">D7319_11010</name>
</gene>
<feature type="region of interest" description="Disordered" evidence="3">
    <location>
        <begin position="155"/>
        <end position="175"/>
    </location>
</feature>
<protein>
    <recommendedName>
        <fullName evidence="4">Putative zinc-finger domain-containing protein</fullName>
    </recommendedName>
</protein>
<keyword evidence="2" id="KW-0804">Transcription</keyword>
<evidence type="ECO:0000256" key="2">
    <source>
        <dbReference type="ARBA" id="ARBA00023163"/>
    </source>
</evidence>
<comment type="caution">
    <text evidence="5">The sequence shown here is derived from an EMBL/GenBank/DDBJ whole genome shotgun (WGS) entry which is preliminary data.</text>
</comment>
<feature type="domain" description="Putative zinc-finger" evidence="4">
    <location>
        <begin position="12"/>
        <end position="44"/>
    </location>
</feature>
<evidence type="ECO:0000256" key="3">
    <source>
        <dbReference type="SAM" id="MobiDB-lite"/>
    </source>
</evidence>
<sequence>MSPSLSPREHQELMALLGAWALSACSREESERVEEHLGGCGSCADEALRLRDAATLLEPPGTLDLAPELRVAVLDDCFARRPARRPLPPWAAPYDQEAARLDALLRDMVEEEWRTPVGLRWFDGDAWHGGPTTVAGVIGHLLAVDGLLAAAVGLPERGTPPGAPPGAGPAGERLRAPDVDDWPLWREQSRSLVRAAAELGGAAGERTVPRAAFGDEGRFPGGEGAEVALSDAFLDRAFTCWVHARDIADAVEYPYDPPVGAHLRLLVDLAVRRLPESIAARRRAGLAMSSARLTSVGAPVRTLHLEVEGAGGGHWYIPVDSPAAGVSAAEAPEGDEAVAHVTLEDEEFCQLAAGRITPEEAASGMEGDAALIHDVLYAAAALSRP</sequence>
<dbReference type="InterPro" id="IPR034660">
    <property type="entry name" value="DinB/YfiT-like"/>
</dbReference>
<keyword evidence="1" id="KW-0805">Transcription regulation</keyword>
<dbReference type="OrthoDB" id="4321761at2"/>
<dbReference type="Proteomes" id="UP000275024">
    <property type="component" value="Unassembled WGS sequence"/>
</dbReference>
<dbReference type="Pfam" id="PF13490">
    <property type="entry name" value="zf-HC2"/>
    <property type="match status" value="1"/>
</dbReference>